<keyword evidence="3" id="KW-0677">Repeat</keyword>
<keyword evidence="7" id="KW-0560">Oxidoreductase</keyword>
<reference evidence="7" key="1">
    <citation type="journal article" date="2021" name="PeerJ">
        <title>Extensive microbial diversity within the chicken gut microbiome revealed by metagenomics and culture.</title>
        <authorList>
            <person name="Gilroy R."/>
            <person name="Ravi A."/>
            <person name="Getino M."/>
            <person name="Pursley I."/>
            <person name="Horton D.L."/>
            <person name="Alikhan N.F."/>
            <person name="Baker D."/>
            <person name="Gharbi K."/>
            <person name="Hall N."/>
            <person name="Watson M."/>
            <person name="Adriaenssens E.M."/>
            <person name="Foster-Nyarko E."/>
            <person name="Jarju S."/>
            <person name="Secka A."/>
            <person name="Antonio M."/>
            <person name="Oren A."/>
            <person name="Chaudhuri R.R."/>
            <person name="La Ragione R."/>
            <person name="Hildebrand F."/>
            <person name="Pallen M.J."/>
        </authorList>
    </citation>
    <scope>NUCLEOTIDE SEQUENCE</scope>
    <source>
        <strain evidence="7">378</strain>
    </source>
</reference>
<dbReference type="GO" id="GO:0009331">
    <property type="term" value="C:glycerol-3-phosphate dehydrogenase (FAD) complex"/>
    <property type="evidence" value="ECO:0007669"/>
    <property type="project" value="InterPro"/>
</dbReference>
<dbReference type="NCBIfam" id="TIGR03379">
    <property type="entry name" value="glycerol3P_GlpC"/>
    <property type="match status" value="1"/>
</dbReference>
<keyword evidence="1" id="KW-0004">4Fe-4S</keyword>
<organism evidence="7 8">
    <name type="scientific">Candidatus Anaerobiospirillum pullicola</name>
    <dbReference type="NCBI Taxonomy" id="2838451"/>
    <lineage>
        <taxon>Bacteria</taxon>
        <taxon>Pseudomonadati</taxon>
        <taxon>Pseudomonadota</taxon>
        <taxon>Gammaproteobacteria</taxon>
        <taxon>Aeromonadales</taxon>
        <taxon>Succinivibrionaceae</taxon>
        <taxon>Anaerobiospirillum</taxon>
    </lineage>
</organism>
<keyword evidence="5" id="KW-0411">Iron-sulfur</keyword>
<evidence type="ECO:0000256" key="5">
    <source>
        <dbReference type="ARBA" id="ARBA00023014"/>
    </source>
</evidence>
<dbReference type="PANTHER" id="PTHR32479:SF19">
    <property type="entry name" value="ANAEROBIC GLYCEROL-3-PHOSPHATE DEHYDROGENASE SUBUNIT C"/>
    <property type="match status" value="1"/>
</dbReference>
<accession>A0A948WZX5</accession>
<sequence>MASIIKHDNPDACVSCNICLTACPVAKATRLYRGPKLNGPALTRLRLLVQENDDPMVKFCSNCKNCDRVCPNGTSISAFNMKARADYFKHNPHDQADLILSRNETLGKLMTSIPFISGPIANIGMKVASATKMIEKFGVSTMAPLPKYATMPLKLRAKLLKQPSCPTKVLFFPGCYVNYNEPELGVALIEVLNRNNVEVIIDPRLSCCGSPILSTGYLDEVEKHARKNVAVLKEYADKGIDIVTTCTTCSLFLKQEYEELFNLPEVHAYAPRVYEAMEYLMMRNSKGFFVKSFAPLGGRKVAYHTPCHLKVQGMGRPTLDVLRFVPGVEVEDLNAGCCGLSGVYGYKKETAAIGSEIGSNLRHKLKSSAADVGICECNICRLQMQNGTEKKAIHPLYLLVESYEKRAKSNR</sequence>
<evidence type="ECO:0000256" key="4">
    <source>
        <dbReference type="ARBA" id="ARBA00023004"/>
    </source>
</evidence>
<dbReference type="PROSITE" id="PS00198">
    <property type="entry name" value="4FE4S_FER_1"/>
    <property type="match status" value="2"/>
</dbReference>
<dbReference type="Pfam" id="PF02754">
    <property type="entry name" value="CCG"/>
    <property type="match status" value="2"/>
</dbReference>
<evidence type="ECO:0000259" key="6">
    <source>
        <dbReference type="PROSITE" id="PS51379"/>
    </source>
</evidence>
<dbReference type="InterPro" id="IPR004017">
    <property type="entry name" value="Cys_rich_dom"/>
</dbReference>
<name>A0A948WZX5_9GAMM</name>
<dbReference type="InterPro" id="IPR017896">
    <property type="entry name" value="4Fe4S_Fe-S-bd"/>
</dbReference>
<dbReference type="InterPro" id="IPR009051">
    <property type="entry name" value="Helical_ferredxn"/>
</dbReference>
<dbReference type="EC" id="1.1.5.3" evidence="7"/>
<evidence type="ECO:0000256" key="1">
    <source>
        <dbReference type="ARBA" id="ARBA00022485"/>
    </source>
</evidence>
<evidence type="ECO:0000313" key="8">
    <source>
        <dbReference type="Proteomes" id="UP000733611"/>
    </source>
</evidence>
<dbReference type="Pfam" id="PF13183">
    <property type="entry name" value="Fer4_8"/>
    <property type="match status" value="1"/>
</dbReference>
<dbReference type="GO" id="GO:0016020">
    <property type="term" value="C:membrane"/>
    <property type="evidence" value="ECO:0007669"/>
    <property type="project" value="InterPro"/>
</dbReference>
<dbReference type="PROSITE" id="PS51379">
    <property type="entry name" value="4FE4S_FER_2"/>
    <property type="match status" value="1"/>
</dbReference>
<dbReference type="GO" id="GO:0051539">
    <property type="term" value="F:4 iron, 4 sulfur cluster binding"/>
    <property type="evidence" value="ECO:0007669"/>
    <property type="project" value="UniProtKB-KW"/>
</dbReference>
<gene>
    <name evidence="7" type="ORF">H9847_07035</name>
</gene>
<protein>
    <submittedName>
        <fullName evidence="7">Anaerobic glycerol-3-phosphate dehydrogenase subunit C</fullName>
        <ecNumber evidence="7">1.1.5.3</ecNumber>
    </submittedName>
</protein>
<dbReference type="GO" id="GO:0004368">
    <property type="term" value="F:glycerol-3-phosphate dehydrogenase (quinone) activity"/>
    <property type="evidence" value="ECO:0007669"/>
    <property type="project" value="UniProtKB-EC"/>
</dbReference>
<feature type="domain" description="4Fe-4S ferredoxin-type" evidence="6">
    <location>
        <begin position="3"/>
        <end position="34"/>
    </location>
</feature>
<keyword evidence="2" id="KW-0479">Metal-binding</keyword>
<dbReference type="Proteomes" id="UP000733611">
    <property type="component" value="Unassembled WGS sequence"/>
</dbReference>
<dbReference type="InterPro" id="IPR017753">
    <property type="entry name" value="G3P_DH_GlpC_su"/>
</dbReference>
<dbReference type="EMBL" id="JAHLFE010000142">
    <property type="protein sequence ID" value="MBU3844604.1"/>
    <property type="molecule type" value="Genomic_DNA"/>
</dbReference>
<reference evidence="7" key="2">
    <citation type="submission" date="2021-04" db="EMBL/GenBank/DDBJ databases">
        <authorList>
            <person name="Gilroy R."/>
        </authorList>
    </citation>
    <scope>NUCLEOTIDE SEQUENCE</scope>
    <source>
        <strain evidence="7">378</strain>
    </source>
</reference>
<dbReference type="Gene3D" id="1.10.1060.10">
    <property type="entry name" value="Alpha-helical ferredoxin"/>
    <property type="match status" value="1"/>
</dbReference>
<comment type="caution">
    <text evidence="7">The sequence shown here is derived from an EMBL/GenBank/DDBJ whole genome shotgun (WGS) entry which is preliminary data.</text>
</comment>
<evidence type="ECO:0000256" key="3">
    <source>
        <dbReference type="ARBA" id="ARBA00022737"/>
    </source>
</evidence>
<proteinExistence type="predicted"/>
<dbReference type="NCBIfam" id="NF008369">
    <property type="entry name" value="PRK11168.1"/>
    <property type="match status" value="1"/>
</dbReference>
<dbReference type="AlphaFoldDB" id="A0A948WZX5"/>
<evidence type="ECO:0000256" key="2">
    <source>
        <dbReference type="ARBA" id="ARBA00022723"/>
    </source>
</evidence>
<dbReference type="SUPFAM" id="SSF46548">
    <property type="entry name" value="alpha-helical ferredoxin"/>
    <property type="match status" value="1"/>
</dbReference>
<dbReference type="GO" id="GO:0046872">
    <property type="term" value="F:metal ion binding"/>
    <property type="evidence" value="ECO:0007669"/>
    <property type="project" value="UniProtKB-KW"/>
</dbReference>
<dbReference type="PANTHER" id="PTHR32479">
    <property type="entry name" value="GLYCOLATE OXIDASE IRON-SULFUR SUBUNIT"/>
    <property type="match status" value="1"/>
</dbReference>
<dbReference type="InterPro" id="IPR017900">
    <property type="entry name" value="4Fe4S_Fe_S_CS"/>
</dbReference>
<keyword evidence="4" id="KW-0408">Iron</keyword>
<evidence type="ECO:0000313" key="7">
    <source>
        <dbReference type="EMBL" id="MBU3844604.1"/>
    </source>
</evidence>
<dbReference type="GO" id="GO:0009061">
    <property type="term" value="P:anaerobic respiration"/>
    <property type="evidence" value="ECO:0007669"/>
    <property type="project" value="InterPro"/>
</dbReference>